<gene>
    <name evidence="2" type="ORF">WOB96_13365</name>
</gene>
<dbReference type="Pfam" id="PF13524">
    <property type="entry name" value="Glyco_trans_1_2"/>
    <property type="match status" value="1"/>
</dbReference>
<dbReference type="RefSeq" id="WP_341371797.1">
    <property type="nucleotide sequence ID" value="NZ_JBBPCO010000015.1"/>
</dbReference>
<evidence type="ECO:0000313" key="2">
    <source>
        <dbReference type="EMBL" id="MEK8090741.1"/>
    </source>
</evidence>
<dbReference type="EC" id="2.4.-.-" evidence="2"/>
<reference evidence="2 3" key="1">
    <citation type="submission" date="2024-04" db="EMBL/GenBank/DDBJ databases">
        <authorList>
            <person name="Abashina T."/>
            <person name="Shaikin A."/>
        </authorList>
    </citation>
    <scope>NUCLEOTIDE SEQUENCE [LARGE SCALE GENOMIC DNA]</scope>
    <source>
        <strain evidence="2 3">AAFK</strain>
    </source>
</reference>
<accession>A0ABU9DB42</accession>
<evidence type="ECO:0000313" key="3">
    <source>
        <dbReference type="Proteomes" id="UP001446205"/>
    </source>
</evidence>
<keyword evidence="2" id="KW-0328">Glycosyltransferase</keyword>
<sequence length="371" mass="42012">MRIVLFYHSLLSDWNHGNAHFLRGIVSELLARGHEVEVYEPANNWSLQNLLAEQGGAAVEGFHQAYPQLQSHLYGEASLDLDAILDGADLVIVHEWNSHDLVRRVGAHRARNRRYRLLFHDTHHRAVSEPDSMAAYDLRDYDGVLAFGGVIRDIYLARGWAQQAWTWHEAADTRVFRPLEASKAGDLVWVGNWGDDERTAELHQFLLDPVRRLGLRARVHGVRYPDEAKTALDEAGIDYAGWLPNYQAPEVFSRYRVTVHVPRRYYASILPGIPTIRVFEALACGIPLVSAPWENAEQLFRPGTDFWVARNGEEMTDMLDTLTNEPEVARELAARGLESILARHTCKHRVDELLDIYASLEAPTAGRVVSA</sequence>
<evidence type="ECO:0000259" key="1">
    <source>
        <dbReference type="Pfam" id="PF13524"/>
    </source>
</evidence>
<dbReference type="SUPFAM" id="SSF53756">
    <property type="entry name" value="UDP-Glycosyltransferase/glycogen phosphorylase"/>
    <property type="match status" value="1"/>
</dbReference>
<comment type="caution">
    <text evidence="2">The sequence shown here is derived from an EMBL/GenBank/DDBJ whole genome shotgun (WGS) entry which is preliminary data.</text>
</comment>
<keyword evidence="3" id="KW-1185">Reference proteome</keyword>
<name>A0ABU9DB42_9PROT</name>
<organism evidence="2 3">
    <name type="scientific">Thermithiobacillus plumbiphilus</name>
    <dbReference type="NCBI Taxonomy" id="1729899"/>
    <lineage>
        <taxon>Bacteria</taxon>
        <taxon>Pseudomonadati</taxon>
        <taxon>Pseudomonadota</taxon>
        <taxon>Acidithiobacillia</taxon>
        <taxon>Acidithiobacillales</taxon>
        <taxon>Thermithiobacillaceae</taxon>
        <taxon>Thermithiobacillus</taxon>
    </lineage>
</organism>
<feature type="domain" description="Spore protein YkvP/CgeB glycosyl transferase-like" evidence="1">
    <location>
        <begin position="204"/>
        <end position="355"/>
    </location>
</feature>
<dbReference type="Gene3D" id="3.40.50.2000">
    <property type="entry name" value="Glycogen Phosphorylase B"/>
    <property type="match status" value="2"/>
</dbReference>
<proteinExistence type="predicted"/>
<keyword evidence="2" id="KW-0808">Transferase</keyword>
<dbReference type="Proteomes" id="UP001446205">
    <property type="component" value="Unassembled WGS sequence"/>
</dbReference>
<dbReference type="CDD" id="cd03801">
    <property type="entry name" value="GT4_PimA-like"/>
    <property type="match status" value="1"/>
</dbReference>
<dbReference type="InterPro" id="IPR055259">
    <property type="entry name" value="YkvP/CgeB_Glyco_trans-like"/>
</dbReference>
<protein>
    <submittedName>
        <fullName evidence="2">Glycosyltransferase</fullName>
        <ecNumber evidence="2">2.4.-.-</ecNumber>
    </submittedName>
</protein>
<dbReference type="GO" id="GO:0016757">
    <property type="term" value="F:glycosyltransferase activity"/>
    <property type="evidence" value="ECO:0007669"/>
    <property type="project" value="UniProtKB-KW"/>
</dbReference>
<dbReference type="EMBL" id="JBBPCO010000015">
    <property type="protein sequence ID" value="MEK8090741.1"/>
    <property type="molecule type" value="Genomic_DNA"/>
</dbReference>